<dbReference type="Gene3D" id="2.60.40.1120">
    <property type="entry name" value="Carboxypeptidase-like, regulatory domain"/>
    <property type="match status" value="1"/>
</dbReference>
<dbReference type="InterPro" id="IPR039426">
    <property type="entry name" value="TonB-dep_rcpt-like"/>
</dbReference>
<dbReference type="InterPro" id="IPR023996">
    <property type="entry name" value="TonB-dep_OMP_SusC/RagA"/>
</dbReference>
<evidence type="ECO:0000313" key="11">
    <source>
        <dbReference type="EMBL" id="MRY11526.1"/>
    </source>
</evidence>
<dbReference type="InterPro" id="IPR008969">
    <property type="entry name" value="CarboxyPept-like_regulatory"/>
</dbReference>
<dbReference type="InterPro" id="IPR023997">
    <property type="entry name" value="TonB-dep_OMP_SusC/RagA_CS"/>
</dbReference>
<name>A0A6G1ZC36_9BACT</name>
<keyword evidence="7 8" id="KW-0998">Cell outer membrane</keyword>
<dbReference type="PANTHER" id="PTHR30069">
    <property type="entry name" value="TONB-DEPENDENT OUTER MEMBRANE RECEPTOR"/>
    <property type="match status" value="1"/>
</dbReference>
<evidence type="ECO:0000256" key="7">
    <source>
        <dbReference type="ARBA" id="ARBA00023237"/>
    </source>
</evidence>
<dbReference type="Gene3D" id="2.40.170.20">
    <property type="entry name" value="TonB-dependent receptor, beta-barrel domain"/>
    <property type="match status" value="1"/>
</dbReference>
<evidence type="ECO:0000256" key="3">
    <source>
        <dbReference type="ARBA" id="ARBA00022452"/>
    </source>
</evidence>
<dbReference type="SUPFAM" id="SSF49464">
    <property type="entry name" value="Carboxypeptidase regulatory domain-like"/>
    <property type="match status" value="1"/>
</dbReference>
<evidence type="ECO:0000259" key="10">
    <source>
        <dbReference type="Pfam" id="PF07715"/>
    </source>
</evidence>
<keyword evidence="6 8" id="KW-0472">Membrane</keyword>
<dbReference type="Pfam" id="PF13715">
    <property type="entry name" value="CarbopepD_reg_2"/>
    <property type="match status" value="1"/>
</dbReference>
<gene>
    <name evidence="11" type="ORF">GKE01_08605</name>
</gene>
<evidence type="ECO:0000256" key="9">
    <source>
        <dbReference type="SAM" id="SignalP"/>
    </source>
</evidence>
<dbReference type="NCBIfam" id="TIGR04056">
    <property type="entry name" value="OMP_RagA_SusC"/>
    <property type="match status" value="1"/>
</dbReference>
<sequence length="1138" mass="124440">MLKNFKPVGLLLLAGTLGIPGYASADTVTAGPRTSISQQDGKVTGTVEDEFGPVAGASVVVKGTTNGNITDMDGNFTLEGVKSGDIIQISFIGYATQEIKYTGQGTISVKLAEDTQKLDEVVVTALGMKRSEKALGYAVTELKGDELKTNAINPVASLQGKVAGVEIASSDGGMFGATKIQIRGASTLNGNNQPIYVVDGVILSNDLSGTGSSDWDSNANDYGNMLKNLNPDDFETVSVLKGAAATALYGSRGLNGAVVITTKSGKGATGFGVSVSQTFGLDRAHGGMERQMLYGPGTIGGDISYGEVNADGSYKKWDQNQFRLNSRGEGTVIGASTMLWGPRYDGRQIENYDGTMTSYSPIESNMSDAYQTGLNSNTNVSVRGGNETTNYFSSISYKKAKGIVENNDFERYSLLLKGSHKISNRVDVNASISFANSTPKNAQINIGESFATGTYSTMYDTNYFRDKYLGDHHTGLASNDYGDKYGSVPGKSLWFKIDNNDKTRKETVVRPTVEINVKMLDWLSFRAEGNMNYYYTSWEDKQLGEGYNNKGGFYEMGQEYNKQTTFGGTFTFNKDVKDFHIGGFLRGEYYTTSAATQTSKTDGGLAVPGQYFVGNSLNTSKTTAEIKNTKRILSAVAAVNLSWRNQLFLDITGRNDWSSGLIYTNGTGNYSYFYPSIGGSWLINETFRDQMPEWINLAKIRGSWAQVGNDASPYSIYSYYTLGSLLQPDGSNIFTNYWNDDNKKLFSPNLKPERKNSWEIGLDWRIFDSRIALDATYYKENTTDQIMTIAIPSESGISKQLINAGNIQNSGVEIALNTIPFKNKDWEWTLDFTFTKNSNKIVELHPNVANYIALEGDVAYGNYRVGSVAIVGGSYGMLMSDAMPKKNENGETVLTWRDSYRSAFAQRSGTAEEVGSLVPKFMGSIATGVTWKDLSLRVALDARIGGKVASYSNKYGQAYGFTQSSLDFRDEEHGGITWTSNYGDSKGMTFHDGVIPEGVFEAGTMATCVDGVKRDLGGMSFADAVNKGYLEPVHASDYHYWSNQWGTGTVNDYWVHDLSYIALREITLGYRVPKTIASKIGAKGLNLSFSARNLGYLYNSLPNNINPESVRSNKSAEFRERSNSPITSSYMFTINLDF</sequence>
<dbReference type="Gene3D" id="2.170.130.10">
    <property type="entry name" value="TonB-dependent receptor, plug domain"/>
    <property type="match status" value="1"/>
</dbReference>
<dbReference type="InterPro" id="IPR036942">
    <property type="entry name" value="Beta-barrel_TonB_sf"/>
</dbReference>
<evidence type="ECO:0000256" key="4">
    <source>
        <dbReference type="ARBA" id="ARBA00022692"/>
    </source>
</evidence>
<keyword evidence="2 8" id="KW-0813">Transport</keyword>
<dbReference type="GO" id="GO:0009279">
    <property type="term" value="C:cell outer membrane"/>
    <property type="evidence" value="ECO:0007669"/>
    <property type="project" value="UniProtKB-SubCell"/>
</dbReference>
<dbReference type="RefSeq" id="WP_007658296.1">
    <property type="nucleotide sequence ID" value="NZ_CAJSYT010000015.1"/>
</dbReference>
<dbReference type="InterPro" id="IPR012910">
    <property type="entry name" value="Plug_dom"/>
</dbReference>
<protein>
    <submittedName>
        <fullName evidence="11">SusC/RagA family TonB-linked outer membrane protein</fullName>
    </submittedName>
</protein>
<dbReference type="Pfam" id="PF07715">
    <property type="entry name" value="Plug"/>
    <property type="match status" value="1"/>
</dbReference>
<dbReference type="PANTHER" id="PTHR30069:SF29">
    <property type="entry name" value="HEMOGLOBIN AND HEMOGLOBIN-HAPTOGLOBIN-BINDING PROTEIN 1-RELATED"/>
    <property type="match status" value="1"/>
</dbReference>
<dbReference type="GO" id="GO:0044718">
    <property type="term" value="P:siderophore transmembrane transport"/>
    <property type="evidence" value="ECO:0007669"/>
    <property type="project" value="TreeGrafter"/>
</dbReference>
<comment type="similarity">
    <text evidence="8">Belongs to the TonB-dependent receptor family.</text>
</comment>
<keyword evidence="3 8" id="KW-1134">Transmembrane beta strand</keyword>
<comment type="caution">
    <text evidence="11">The sequence shown here is derived from an EMBL/GenBank/DDBJ whole genome shotgun (WGS) entry which is preliminary data.</text>
</comment>
<dbReference type="EMBL" id="WKLP01000010">
    <property type="protein sequence ID" value="MRY11526.1"/>
    <property type="molecule type" value="Genomic_DNA"/>
</dbReference>
<feature type="chain" id="PRO_5026335513" evidence="9">
    <location>
        <begin position="26"/>
        <end position="1138"/>
    </location>
</feature>
<dbReference type="PROSITE" id="PS52016">
    <property type="entry name" value="TONB_DEPENDENT_REC_3"/>
    <property type="match status" value="1"/>
</dbReference>
<evidence type="ECO:0000256" key="1">
    <source>
        <dbReference type="ARBA" id="ARBA00004571"/>
    </source>
</evidence>
<dbReference type="GO" id="GO:0015344">
    <property type="term" value="F:siderophore uptake transmembrane transporter activity"/>
    <property type="evidence" value="ECO:0007669"/>
    <property type="project" value="TreeGrafter"/>
</dbReference>
<reference evidence="11" key="1">
    <citation type="journal article" date="2019" name="Nat. Med.">
        <title>A library of human gut bacterial isolates paired with longitudinal multiomics data enables mechanistic microbiome research.</title>
        <authorList>
            <person name="Poyet M."/>
            <person name="Groussin M."/>
            <person name="Gibbons S.M."/>
            <person name="Avila-Pacheco J."/>
            <person name="Jiang X."/>
            <person name="Kearney S.M."/>
            <person name="Perrotta A.R."/>
            <person name="Berdy B."/>
            <person name="Zhao S."/>
            <person name="Lieberman T.D."/>
            <person name="Swanson P.K."/>
            <person name="Smith M."/>
            <person name="Roesemann S."/>
            <person name="Alexander J.E."/>
            <person name="Rich S.A."/>
            <person name="Livny J."/>
            <person name="Vlamakis H."/>
            <person name="Clish C."/>
            <person name="Bullock K."/>
            <person name="Deik A."/>
            <person name="Scott J."/>
            <person name="Pierce K.A."/>
            <person name="Xavier R.J."/>
            <person name="Alm E.J."/>
        </authorList>
    </citation>
    <scope>NUCLEOTIDE SEQUENCE</scope>
    <source>
        <strain evidence="11">BIOML-A4</strain>
    </source>
</reference>
<accession>A0A6G1ZC36</accession>
<evidence type="ECO:0000256" key="2">
    <source>
        <dbReference type="ARBA" id="ARBA00022448"/>
    </source>
</evidence>
<keyword evidence="4 8" id="KW-0812">Transmembrane</keyword>
<dbReference type="GeneID" id="69981017"/>
<evidence type="ECO:0000256" key="8">
    <source>
        <dbReference type="PROSITE-ProRule" id="PRU01360"/>
    </source>
</evidence>
<evidence type="ECO:0000256" key="6">
    <source>
        <dbReference type="ARBA" id="ARBA00023136"/>
    </source>
</evidence>
<dbReference type="InterPro" id="IPR037066">
    <property type="entry name" value="Plug_dom_sf"/>
</dbReference>
<feature type="domain" description="TonB-dependent receptor plug" evidence="10">
    <location>
        <begin position="136"/>
        <end position="257"/>
    </location>
</feature>
<feature type="signal peptide" evidence="9">
    <location>
        <begin position="1"/>
        <end position="25"/>
    </location>
</feature>
<evidence type="ECO:0000256" key="5">
    <source>
        <dbReference type="ARBA" id="ARBA00022729"/>
    </source>
</evidence>
<comment type="subcellular location">
    <subcellularLocation>
        <location evidence="1 8">Cell outer membrane</location>
        <topology evidence="1 8">Multi-pass membrane protein</topology>
    </subcellularLocation>
</comment>
<dbReference type="SUPFAM" id="SSF56935">
    <property type="entry name" value="Porins"/>
    <property type="match status" value="1"/>
</dbReference>
<dbReference type="AlphaFoldDB" id="A0A6G1ZC36"/>
<proteinExistence type="inferred from homology"/>
<keyword evidence="5 9" id="KW-0732">Signal</keyword>
<organism evidence="11">
    <name type="scientific">Parabacteroides goldsteinii</name>
    <dbReference type="NCBI Taxonomy" id="328812"/>
    <lineage>
        <taxon>Bacteria</taxon>
        <taxon>Pseudomonadati</taxon>
        <taxon>Bacteroidota</taxon>
        <taxon>Bacteroidia</taxon>
        <taxon>Bacteroidales</taxon>
        <taxon>Tannerellaceae</taxon>
        <taxon>Parabacteroides</taxon>
    </lineage>
</organism>
<dbReference type="NCBIfam" id="TIGR04057">
    <property type="entry name" value="SusC_RagA_signa"/>
    <property type="match status" value="1"/>
</dbReference>